<dbReference type="Proteomes" id="UP000609879">
    <property type="component" value="Unassembled WGS sequence"/>
</dbReference>
<keyword evidence="3" id="KW-1185">Reference proteome</keyword>
<organism evidence="2 3">
    <name type="scientific">Paractinoplanes deccanensis</name>
    <dbReference type="NCBI Taxonomy" id="113561"/>
    <lineage>
        <taxon>Bacteria</taxon>
        <taxon>Bacillati</taxon>
        <taxon>Actinomycetota</taxon>
        <taxon>Actinomycetes</taxon>
        <taxon>Micromonosporales</taxon>
        <taxon>Micromonosporaceae</taxon>
        <taxon>Paractinoplanes</taxon>
    </lineage>
</organism>
<proteinExistence type="predicted"/>
<dbReference type="RefSeq" id="WP_203761250.1">
    <property type="nucleotide sequence ID" value="NZ_BAAABO010000029.1"/>
</dbReference>
<evidence type="ECO:0000256" key="1">
    <source>
        <dbReference type="SAM" id="MobiDB-lite"/>
    </source>
</evidence>
<reference evidence="2 3" key="1">
    <citation type="submission" date="2021-01" db="EMBL/GenBank/DDBJ databases">
        <title>Whole genome shotgun sequence of Actinoplanes deccanensis NBRC 13994.</title>
        <authorList>
            <person name="Komaki H."/>
            <person name="Tamura T."/>
        </authorList>
    </citation>
    <scope>NUCLEOTIDE SEQUENCE [LARGE SCALE GENOMIC DNA]</scope>
    <source>
        <strain evidence="2 3">NBRC 13994</strain>
    </source>
</reference>
<evidence type="ECO:0000313" key="2">
    <source>
        <dbReference type="EMBL" id="GID73325.1"/>
    </source>
</evidence>
<gene>
    <name evidence="2" type="ORF">Ade02nite_19660</name>
</gene>
<sequence length="145" mass="15225">MARQRPSLGTPFGTDGPWLQAIVDALGDIHDLLDARLPQRVGVEAPVEATEPAPDSPPVTAVPVSEPAPDRAPAKPEPVKEPDPDDEPVPGLVLPPPPPRSGRGSGLPAWQAWADLARVEYDEDASRDDVIAACELAGVISDGRP</sequence>
<feature type="region of interest" description="Disordered" evidence="1">
    <location>
        <begin position="43"/>
        <end position="107"/>
    </location>
</feature>
<protein>
    <submittedName>
        <fullName evidence="2">Uncharacterized protein</fullName>
    </submittedName>
</protein>
<feature type="compositionally biased region" description="Basic and acidic residues" evidence="1">
    <location>
        <begin position="68"/>
        <end position="82"/>
    </location>
</feature>
<evidence type="ECO:0000313" key="3">
    <source>
        <dbReference type="Proteomes" id="UP000609879"/>
    </source>
</evidence>
<comment type="caution">
    <text evidence="2">The sequence shown here is derived from an EMBL/GenBank/DDBJ whole genome shotgun (WGS) entry which is preliminary data.</text>
</comment>
<accession>A0ABQ3Y036</accession>
<name>A0ABQ3Y036_9ACTN</name>
<dbReference type="EMBL" id="BOMI01000033">
    <property type="protein sequence ID" value="GID73325.1"/>
    <property type="molecule type" value="Genomic_DNA"/>
</dbReference>